<evidence type="ECO:0008006" key="4">
    <source>
        <dbReference type="Google" id="ProtNLM"/>
    </source>
</evidence>
<dbReference type="HOGENOM" id="CLU_1248069_0_0_1"/>
<keyword evidence="3" id="KW-1185">Reference proteome</keyword>
<reference evidence="2" key="2">
    <citation type="submission" date="2015-06" db="UniProtKB">
        <authorList>
            <consortium name="EnsemblMetazoa"/>
        </authorList>
    </citation>
    <scope>IDENTIFICATION</scope>
</reference>
<evidence type="ECO:0000313" key="2">
    <source>
        <dbReference type="EnsemblMetazoa" id="MESCA011019-PA"/>
    </source>
</evidence>
<dbReference type="AlphaFoldDB" id="T1H420"/>
<sequence>MEQRNRKVKFNEKLEEYEPGTTVDDFFDIIDCDETTPKLKFQDIKEEEATIQEVEELLLGEIVESVLPKIDSDIEIDEISEEISEMSFGSKVRPKSASAIRDEPVVSSDENEKYIESCIENQEEEITDDNEDILSTLVASYVPENIPIPARKPQKEVQSKTQKSKTKQTKYGLTKEQLDAREKQIEIKKAKYMEKNLNATKAQIDKKCENEAAFTIWLKNKM</sequence>
<evidence type="ECO:0000256" key="1">
    <source>
        <dbReference type="SAM" id="MobiDB-lite"/>
    </source>
</evidence>
<evidence type="ECO:0000313" key="3">
    <source>
        <dbReference type="Proteomes" id="UP000015102"/>
    </source>
</evidence>
<reference evidence="3" key="1">
    <citation type="submission" date="2013-02" db="EMBL/GenBank/DDBJ databases">
        <authorList>
            <person name="Hughes D."/>
        </authorList>
    </citation>
    <scope>NUCLEOTIDE SEQUENCE</scope>
    <source>
        <strain>Durham</strain>
        <strain evidence="3">NC isolate 2 -- Noor lab</strain>
    </source>
</reference>
<protein>
    <recommendedName>
        <fullName evidence="4">Coiled-coil domain-containing protein 181</fullName>
    </recommendedName>
</protein>
<feature type="region of interest" description="Disordered" evidence="1">
    <location>
        <begin position="149"/>
        <end position="170"/>
    </location>
</feature>
<accession>T1H420</accession>
<dbReference type="EMBL" id="CAQQ02056666">
    <property type="status" value="NOT_ANNOTATED_CDS"/>
    <property type="molecule type" value="Genomic_DNA"/>
</dbReference>
<proteinExistence type="predicted"/>
<organism evidence="2 3">
    <name type="scientific">Megaselia scalaris</name>
    <name type="common">Humpbacked fly</name>
    <name type="synonym">Phora scalaris</name>
    <dbReference type="NCBI Taxonomy" id="36166"/>
    <lineage>
        <taxon>Eukaryota</taxon>
        <taxon>Metazoa</taxon>
        <taxon>Ecdysozoa</taxon>
        <taxon>Arthropoda</taxon>
        <taxon>Hexapoda</taxon>
        <taxon>Insecta</taxon>
        <taxon>Pterygota</taxon>
        <taxon>Neoptera</taxon>
        <taxon>Endopterygota</taxon>
        <taxon>Diptera</taxon>
        <taxon>Brachycera</taxon>
        <taxon>Muscomorpha</taxon>
        <taxon>Platypezoidea</taxon>
        <taxon>Phoridae</taxon>
        <taxon>Megaseliini</taxon>
        <taxon>Megaselia</taxon>
    </lineage>
</organism>
<dbReference type="Proteomes" id="UP000015102">
    <property type="component" value="Unassembled WGS sequence"/>
</dbReference>
<name>T1H420_MEGSC</name>
<dbReference type="EnsemblMetazoa" id="MESCA011019-RA">
    <property type="protein sequence ID" value="MESCA011019-PA"/>
    <property type="gene ID" value="MESCA011019"/>
</dbReference>